<dbReference type="AlphaFoldDB" id="A0A9N9SHU2"/>
<feature type="region of interest" description="Disordered" evidence="10">
    <location>
        <begin position="79"/>
        <end position="101"/>
    </location>
</feature>
<evidence type="ECO:0000256" key="1">
    <source>
        <dbReference type="ARBA" id="ARBA00004613"/>
    </source>
</evidence>
<keyword evidence="12" id="KW-1185">Reference proteome</keyword>
<evidence type="ECO:0008006" key="13">
    <source>
        <dbReference type="Google" id="ProtNLM"/>
    </source>
</evidence>
<dbReference type="OrthoDB" id="823504at2759"/>
<dbReference type="GO" id="GO:0020037">
    <property type="term" value="F:heme binding"/>
    <property type="evidence" value="ECO:0007669"/>
    <property type="project" value="InterPro"/>
</dbReference>
<evidence type="ECO:0000313" key="12">
    <source>
        <dbReference type="Proteomes" id="UP001153737"/>
    </source>
</evidence>
<dbReference type="PANTHER" id="PTHR11475:SF4">
    <property type="entry name" value="CHORION PEROXIDASE"/>
    <property type="match status" value="1"/>
</dbReference>
<dbReference type="InterPro" id="IPR037120">
    <property type="entry name" value="Haem_peroxidase_sf_animal"/>
</dbReference>
<evidence type="ECO:0000256" key="3">
    <source>
        <dbReference type="ARBA" id="ARBA00022559"/>
    </source>
</evidence>
<dbReference type="PROSITE" id="PS50292">
    <property type="entry name" value="PEROXIDASE_3"/>
    <property type="match status" value="1"/>
</dbReference>
<keyword evidence="7 9" id="KW-0408">Iron</keyword>
<dbReference type="InterPro" id="IPR019791">
    <property type="entry name" value="Haem_peroxidase_animal"/>
</dbReference>
<evidence type="ECO:0000313" key="11">
    <source>
        <dbReference type="EMBL" id="CAG9823543.1"/>
    </source>
</evidence>
<gene>
    <name evidence="11" type="ORF">PHAECO_LOCUS11264</name>
</gene>
<reference evidence="11" key="1">
    <citation type="submission" date="2022-01" db="EMBL/GenBank/DDBJ databases">
        <authorList>
            <person name="King R."/>
        </authorList>
    </citation>
    <scope>NUCLEOTIDE SEQUENCE</scope>
</reference>
<keyword evidence="8" id="KW-0325">Glycoprotein</keyword>
<comment type="subcellular location">
    <subcellularLocation>
        <location evidence="1">Secreted</location>
    </subcellularLocation>
</comment>
<keyword evidence="9" id="KW-0479">Metal-binding</keyword>
<dbReference type="GO" id="GO:0046872">
    <property type="term" value="F:metal ion binding"/>
    <property type="evidence" value="ECO:0007669"/>
    <property type="project" value="UniProtKB-KW"/>
</dbReference>
<evidence type="ECO:0000256" key="5">
    <source>
        <dbReference type="ARBA" id="ARBA00022729"/>
    </source>
</evidence>
<evidence type="ECO:0000256" key="6">
    <source>
        <dbReference type="ARBA" id="ARBA00023002"/>
    </source>
</evidence>
<evidence type="ECO:0000256" key="7">
    <source>
        <dbReference type="ARBA" id="ARBA00023004"/>
    </source>
</evidence>
<dbReference type="InterPro" id="IPR010255">
    <property type="entry name" value="Haem_peroxidase_sf"/>
</dbReference>
<dbReference type="Pfam" id="PF03098">
    <property type="entry name" value="An_peroxidase"/>
    <property type="match status" value="1"/>
</dbReference>
<accession>A0A9N9SHU2</accession>
<sequence length="855" mass="96687">LVYKLLRFKFLQTIVQKLKLVIKIQLGSSGYPLVSVLKIHRMYWYLFPTLASVLIQGHHGHVAMDHKLGRSHIYESPEKYNIPSPHSNPNNDGESPVPTGRSSGPFVGSCKGGAVCVPFVACPAHVRSEEKEYCETLGGRKGVCCTTGKNHTKPFTAKDRHHRFVNLDQATLKSLNRKSKDEMDLLRAREAKLLISAEPTILLPGSASYSHFRNSRRFDHLDITEVTDVASRALEIAIATKAFKDREGVSNLELEMGMIQEDLRSTPLGHTCLLKPNCPEVPEKYRRIDGSCNNRYNSLWGATRTPYSRLLPPSYDDGIWVPRTSQLPGHDLPSPRLITSTVFNENYASNDKLTLLAMQFGQFLAHEITQALDFTYGNGSAISCCSQDGLHSIAPENRHFACMPIEMSPSDGFFKIYKQGCMNFVRSVLAPREDCTLGYAQQMNKVTHFIDGSVIYGSSPEQTGELRSFEGGKLKVFKDFGRDLLPLSKDTDACLTMEQGTACFNSGDTRTNQMITLVVMHTVFMREHNRIASILEKLNPDWDDEQIFLETRQIVIAEFQVITYKEFLPAIIGDLAMEEFDINLAEGNSYSYDYDKKIDPSIINEFSAAAFRYGHSTIDGILKIYGMKRMEQMIEIPEVMFYPSQMRKTKFLDMVLSTLTTERMQDVDSSFPEAVTKYLFRAGMPFGVDLAAINIQRGRDHGIRPYNDYRELSGLPRFTQFSDFGPEYADSLSTVYASVDDIDLWVGGLLEPKDGQGILGKVFRDMIAEQFSRLKKGDRYFFENDPTINPGHFTPEQLVELRKASMSRIICDNNDHILLRRQAKNAFKVPDVPGNEFLDCKSDAIPRMDLSYWSH</sequence>
<dbReference type="GO" id="GO:0022412">
    <property type="term" value="P:cellular process involved in reproduction in multicellular organism"/>
    <property type="evidence" value="ECO:0007669"/>
    <property type="project" value="UniProtKB-ARBA"/>
</dbReference>
<dbReference type="FunFam" id="1.10.640.10:FF:000003">
    <property type="entry name" value="chorion peroxidase"/>
    <property type="match status" value="1"/>
</dbReference>
<name>A0A9N9SHU2_PHACE</name>
<evidence type="ECO:0000256" key="8">
    <source>
        <dbReference type="ARBA" id="ARBA00023180"/>
    </source>
</evidence>
<feature type="binding site" description="axial binding residue" evidence="9">
    <location>
        <position position="615"/>
    </location>
    <ligand>
        <name>heme b</name>
        <dbReference type="ChEBI" id="CHEBI:60344"/>
    </ligand>
    <ligandPart>
        <name>Fe</name>
        <dbReference type="ChEBI" id="CHEBI:18248"/>
    </ligandPart>
</feature>
<dbReference type="GO" id="GO:0005576">
    <property type="term" value="C:extracellular region"/>
    <property type="evidence" value="ECO:0007669"/>
    <property type="project" value="UniProtKB-SubCell"/>
</dbReference>
<keyword evidence="2" id="KW-0964">Secreted</keyword>
<dbReference type="PANTHER" id="PTHR11475">
    <property type="entry name" value="OXIDASE/PEROXIDASE"/>
    <property type="match status" value="1"/>
</dbReference>
<organism evidence="11 12">
    <name type="scientific">Phaedon cochleariae</name>
    <name type="common">Mustard beetle</name>
    <dbReference type="NCBI Taxonomy" id="80249"/>
    <lineage>
        <taxon>Eukaryota</taxon>
        <taxon>Metazoa</taxon>
        <taxon>Ecdysozoa</taxon>
        <taxon>Arthropoda</taxon>
        <taxon>Hexapoda</taxon>
        <taxon>Insecta</taxon>
        <taxon>Pterygota</taxon>
        <taxon>Neoptera</taxon>
        <taxon>Endopterygota</taxon>
        <taxon>Coleoptera</taxon>
        <taxon>Polyphaga</taxon>
        <taxon>Cucujiformia</taxon>
        <taxon>Chrysomeloidea</taxon>
        <taxon>Chrysomelidae</taxon>
        <taxon>Chrysomelinae</taxon>
        <taxon>Chrysomelini</taxon>
        <taxon>Phaedon</taxon>
    </lineage>
</organism>
<evidence type="ECO:0000256" key="10">
    <source>
        <dbReference type="SAM" id="MobiDB-lite"/>
    </source>
</evidence>
<evidence type="ECO:0000256" key="9">
    <source>
        <dbReference type="PIRSR" id="PIRSR619791-2"/>
    </source>
</evidence>
<feature type="compositionally biased region" description="Polar residues" evidence="10">
    <location>
        <begin position="84"/>
        <end position="93"/>
    </location>
</feature>
<dbReference type="PRINTS" id="PR00457">
    <property type="entry name" value="ANPEROXIDASE"/>
</dbReference>
<protein>
    <recommendedName>
        <fullName evidence="13">Chorion peroxidase</fullName>
    </recommendedName>
</protein>
<evidence type="ECO:0000256" key="2">
    <source>
        <dbReference type="ARBA" id="ARBA00022525"/>
    </source>
</evidence>
<reference evidence="11" key="2">
    <citation type="submission" date="2022-10" db="EMBL/GenBank/DDBJ databases">
        <authorList>
            <consortium name="ENA_rothamsted_submissions"/>
            <consortium name="culmorum"/>
            <person name="King R."/>
        </authorList>
    </citation>
    <scope>NUCLEOTIDE SEQUENCE</scope>
</reference>
<dbReference type="EMBL" id="OU896713">
    <property type="protein sequence ID" value="CAG9823543.1"/>
    <property type="molecule type" value="Genomic_DNA"/>
</dbReference>
<evidence type="ECO:0000256" key="4">
    <source>
        <dbReference type="ARBA" id="ARBA00022617"/>
    </source>
</evidence>
<dbReference type="Gene3D" id="1.10.640.10">
    <property type="entry name" value="Haem peroxidase domain superfamily, animal type"/>
    <property type="match status" value="1"/>
</dbReference>
<keyword evidence="5" id="KW-0732">Signal</keyword>
<proteinExistence type="predicted"/>
<feature type="non-terminal residue" evidence="11">
    <location>
        <position position="855"/>
    </location>
</feature>
<dbReference type="CDD" id="cd09823">
    <property type="entry name" value="peroxinectin_like"/>
    <property type="match status" value="1"/>
</dbReference>
<dbReference type="GO" id="GO:0004601">
    <property type="term" value="F:peroxidase activity"/>
    <property type="evidence" value="ECO:0007669"/>
    <property type="project" value="UniProtKB-KW"/>
</dbReference>
<dbReference type="Proteomes" id="UP001153737">
    <property type="component" value="Chromosome 7"/>
</dbReference>
<dbReference type="GO" id="GO:0006979">
    <property type="term" value="P:response to oxidative stress"/>
    <property type="evidence" value="ECO:0007669"/>
    <property type="project" value="InterPro"/>
</dbReference>
<keyword evidence="6" id="KW-0560">Oxidoreductase</keyword>
<dbReference type="SUPFAM" id="SSF48113">
    <property type="entry name" value="Heme-dependent peroxidases"/>
    <property type="match status" value="1"/>
</dbReference>
<keyword evidence="3" id="KW-0575">Peroxidase</keyword>
<keyword evidence="4 9" id="KW-0349">Heme</keyword>